<gene>
    <name evidence="2" type="ORF">Pan241w_43880</name>
</gene>
<dbReference type="OrthoDB" id="9993060at2"/>
<feature type="compositionally biased region" description="Polar residues" evidence="1">
    <location>
        <begin position="198"/>
        <end position="212"/>
    </location>
</feature>
<evidence type="ECO:0000313" key="3">
    <source>
        <dbReference type="Proteomes" id="UP000317171"/>
    </source>
</evidence>
<dbReference type="KEGG" id="gaz:Pan241w_43880"/>
<feature type="region of interest" description="Disordered" evidence="1">
    <location>
        <begin position="1"/>
        <end position="20"/>
    </location>
</feature>
<dbReference type="EMBL" id="CP036269">
    <property type="protein sequence ID" value="QDT44280.1"/>
    <property type="molecule type" value="Genomic_DNA"/>
</dbReference>
<evidence type="ECO:0000256" key="1">
    <source>
        <dbReference type="SAM" id="MobiDB-lite"/>
    </source>
</evidence>
<evidence type="ECO:0000313" key="2">
    <source>
        <dbReference type="EMBL" id="QDT44280.1"/>
    </source>
</evidence>
<sequence length="272" mass="31972">MSSQPGFEEHKTMNSESDYEDPNELIREMTNFAYSCLYHIECVFNSLKRVSRRFPINEGYSRFGWVLRGELTKCFAHCVTHIKKLEEIYEPYWSDRSRLNFAIELVTEANAEWLHPISFKGYESLIALEAVDDMANRFYSSDFLQIASWAEERVESETELEDIRSFLEEFSEINDEFVKMLHFKLEQQLRVAEKSLRSEQPTTGTNTANSSKIKLPENPDVLDLCKMLKKLYPMITQAEVARQFIGNAKHLNADSLLQQARRYRHLWHPDHI</sequence>
<dbReference type="RefSeq" id="WP_145219611.1">
    <property type="nucleotide sequence ID" value="NZ_CP036269.1"/>
</dbReference>
<dbReference type="Proteomes" id="UP000317171">
    <property type="component" value="Chromosome"/>
</dbReference>
<organism evidence="2 3">
    <name type="scientific">Gimesia alba</name>
    <dbReference type="NCBI Taxonomy" id="2527973"/>
    <lineage>
        <taxon>Bacteria</taxon>
        <taxon>Pseudomonadati</taxon>
        <taxon>Planctomycetota</taxon>
        <taxon>Planctomycetia</taxon>
        <taxon>Planctomycetales</taxon>
        <taxon>Planctomycetaceae</taxon>
        <taxon>Gimesia</taxon>
    </lineage>
</organism>
<dbReference type="AlphaFoldDB" id="A0A517RK75"/>
<accession>A0A517RK75</accession>
<protein>
    <submittedName>
        <fullName evidence="2">Uncharacterized protein</fullName>
    </submittedName>
</protein>
<name>A0A517RK75_9PLAN</name>
<keyword evidence="3" id="KW-1185">Reference proteome</keyword>
<proteinExistence type="predicted"/>
<feature type="region of interest" description="Disordered" evidence="1">
    <location>
        <begin position="194"/>
        <end position="213"/>
    </location>
</feature>
<reference evidence="2 3" key="1">
    <citation type="submission" date="2019-02" db="EMBL/GenBank/DDBJ databases">
        <title>Deep-cultivation of Planctomycetes and their phenomic and genomic characterization uncovers novel biology.</title>
        <authorList>
            <person name="Wiegand S."/>
            <person name="Jogler M."/>
            <person name="Boedeker C."/>
            <person name="Pinto D."/>
            <person name="Vollmers J."/>
            <person name="Rivas-Marin E."/>
            <person name="Kohn T."/>
            <person name="Peeters S.H."/>
            <person name="Heuer A."/>
            <person name="Rast P."/>
            <person name="Oberbeckmann S."/>
            <person name="Bunk B."/>
            <person name="Jeske O."/>
            <person name="Meyerdierks A."/>
            <person name="Storesund J.E."/>
            <person name="Kallscheuer N."/>
            <person name="Luecker S."/>
            <person name="Lage O.M."/>
            <person name="Pohl T."/>
            <person name="Merkel B.J."/>
            <person name="Hornburger P."/>
            <person name="Mueller R.-W."/>
            <person name="Bruemmer F."/>
            <person name="Labrenz M."/>
            <person name="Spormann A.M."/>
            <person name="Op den Camp H."/>
            <person name="Overmann J."/>
            <person name="Amann R."/>
            <person name="Jetten M.S.M."/>
            <person name="Mascher T."/>
            <person name="Medema M.H."/>
            <person name="Devos D.P."/>
            <person name="Kaster A.-K."/>
            <person name="Ovreas L."/>
            <person name="Rohde M."/>
            <person name="Galperin M.Y."/>
            <person name="Jogler C."/>
        </authorList>
    </citation>
    <scope>NUCLEOTIDE SEQUENCE [LARGE SCALE GENOMIC DNA]</scope>
    <source>
        <strain evidence="2 3">Pan241w</strain>
    </source>
</reference>